<dbReference type="GO" id="GO:0004930">
    <property type="term" value="F:G protein-coupled receptor activity"/>
    <property type="evidence" value="ECO:0007669"/>
    <property type="project" value="UniProtKB-KW"/>
</dbReference>
<comment type="caution">
    <text evidence="10">The sequence shown here is derived from an EMBL/GenBank/DDBJ whole genome shotgun (WGS) entry which is preliminary data.</text>
</comment>
<dbReference type="SUPFAM" id="SSF81321">
    <property type="entry name" value="Family A G protein-coupled receptor-like"/>
    <property type="match status" value="1"/>
</dbReference>
<evidence type="ECO:0000256" key="1">
    <source>
        <dbReference type="ARBA" id="ARBA00004141"/>
    </source>
</evidence>
<evidence type="ECO:0000256" key="7">
    <source>
        <dbReference type="ARBA" id="ARBA00023224"/>
    </source>
</evidence>
<feature type="domain" description="G-protein coupled receptors family 1 profile" evidence="9">
    <location>
        <begin position="44"/>
        <end position="262"/>
    </location>
</feature>
<keyword evidence="7" id="KW-0807">Transducer</keyword>
<feature type="transmembrane region" description="Helical" evidence="8">
    <location>
        <begin position="245"/>
        <end position="270"/>
    </location>
</feature>
<evidence type="ECO:0000256" key="8">
    <source>
        <dbReference type="SAM" id="Phobius"/>
    </source>
</evidence>
<feature type="transmembrane region" description="Helical" evidence="8">
    <location>
        <begin position="190"/>
        <end position="215"/>
    </location>
</feature>
<dbReference type="PROSITE" id="PS50262">
    <property type="entry name" value="G_PROTEIN_RECEP_F1_2"/>
    <property type="match status" value="1"/>
</dbReference>
<dbReference type="Pfam" id="PF00001">
    <property type="entry name" value="7tm_1"/>
    <property type="match status" value="1"/>
</dbReference>
<evidence type="ECO:0000256" key="4">
    <source>
        <dbReference type="ARBA" id="ARBA00023040"/>
    </source>
</evidence>
<feature type="transmembrane region" description="Helical" evidence="8">
    <location>
        <begin position="27"/>
        <end position="49"/>
    </location>
</feature>
<evidence type="ECO:0000313" key="10">
    <source>
        <dbReference type="EMBL" id="OQV23364.1"/>
    </source>
</evidence>
<dbReference type="InterPro" id="IPR017452">
    <property type="entry name" value="GPCR_Rhodpsn_7TM"/>
</dbReference>
<evidence type="ECO:0000256" key="6">
    <source>
        <dbReference type="ARBA" id="ARBA00023170"/>
    </source>
</evidence>
<dbReference type="Proteomes" id="UP000192578">
    <property type="component" value="Unassembled WGS sequence"/>
</dbReference>
<organism evidence="10 11">
    <name type="scientific">Hypsibius exemplaris</name>
    <name type="common">Freshwater tardigrade</name>
    <dbReference type="NCBI Taxonomy" id="2072580"/>
    <lineage>
        <taxon>Eukaryota</taxon>
        <taxon>Metazoa</taxon>
        <taxon>Ecdysozoa</taxon>
        <taxon>Tardigrada</taxon>
        <taxon>Eutardigrada</taxon>
        <taxon>Parachela</taxon>
        <taxon>Hypsibioidea</taxon>
        <taxon>Hypsibiidae</taxon>
        <taxon>Hypsibius</taxon>
    </lineage>
</organism>
<dbReference type="CDD" id="cd00637">
    <property type="entry name" value="7tm_classA_rhodopsin-like"/>
    <property type="match status" value="1"/>
</dbReference>
<evidence type="ECO:0000259" key="9">
    <source>
        <dbReference type="PROSITE" id="PS50262"/>
    </source>
</evidence>
<comment type="subcellular location">
    <subcellularLocation>
        <location evidence="1">Membrane</location>
        <topology evidence="1">Multi-pass membrane protein</topology>
    </subcellularLocation>
</comment>
<keyword evidence="2 8" id="KW-0812">Transmembrane</keyword>
<name>A0A1W0X7H2_HYPEX</name>
<keyword evidence="6" id="KW-0675">Receptor</keyword>
<keyword evidence="11" id="KW-1185">Reference proteome</keyword>
<gene>
    <name evidence="10" type="ORF">BV898_02810</name>
</gene>
<feature type="transmembrane region" description="Helical" evidence="8">
    <location>
        <begin position="61"/>
        <end position="83"/>
    </location>
</feature>
<keyword evidence="4" id="KW-0297">G-protein coupled receptor</keyword>
<evidence type="ECO:0000256" key="2">
    <source>
        <dbReference type="ARBA" id="ARBA00022692"/>
    </source>
</evidence>
<feature type="transmembrane region" description="Helical" evidence="8">
    <location>
        <begin position="282"/>
        <end position="301"/>
    </location>
</feature>
<sequence length="338" mass="36912">MNISNTTTHSAYLPPFPVLSHAKQTELTAWIGTSLTISSLGVFNNLLILRVMWLEKHSKSGLNLLLLHFTAVNVLVCLASFLVPFSFVLVRRNGWPITGAPCQYIHTIATINVFVINWSDAGLAANRVVALYRPHCYKAWTRKPVIVAAIASSWLISMAVTIPFAAAAGGLGIGLSSLGLCFYIMSSSRLGLYLIAMGSYVPYAISGTCALLILLKFCSGARRGNAVSGIGEANRRRTETRRLNVAKMLLLTLLWSGVCVGPGYLTATVFPGLYASNPVSVLWTRTSFACQFAFTPWVLLLSNREYQKRLKSIIWNRPVLQPADSSLRSGRVAPNTTD</sequence>
<keyword evidence="3 8" id="KW-1133">Transmembrane helix</keyword>
<evidence type="ECO:0000256" key="5">
    <source>
        <dbReference type="ARBA" id="ARBA00023136"/>
    </source>
</evidence>
<reference evidence="11" key="1">
    <citation type="submission" date="2017-01" db="EMBL/GenBank/DDBJ databases">
        <title>Comparative genomics of anhydrobiosis in the tardigrade Hypsibius dujardini.</title>
        <authorList>
            <person name="Yoshida Y."/>
            <person name="Koutsovoulos G."/>
            <person name="Laetsch D."/>
            <person name="Stevens L."/>
            <person name="Kumar S."/>
            <person name="Horikawa D."/>
            <person name="Ishino K."/>
            <person name="Komine S."/>
            <person name="Tomita M."/>
            <person name="Blaxter M."/>
            <person name="Arakawa K."/>
        </authorList>
    </citation>
    <scope>NUCLEOTIDE SEQUENCE [LARGE SCALE GENOMIC DNA]</scope>
    <source>
        <strain evidence="11">Z151</strain>
    </source>
</reference>
<dbReference type="OrthoDB" id="9445642at2759"/>
<dbReference type="AlphaFoldDB" id="A0A1W0X7H2"/>
<dbReference type="PANTHER" id="PTHR45695:SF9">
    <property type="entry name" value="LEUCOKININ RECEPTOR"/>
    <property type="match status" value="1"/>
</dbReference>
<keyword evidence="5 8" id="KW-0472">Membrane</keyword>
<proteinExistence type="predicted"/>
<evidence type="ECO:0000256" key="3">
    <source>
        <dbReference type="ARBA" id="ARBA00022989"/>
    </source>
</evidence>
<dbReference type="EMBL" id="MTYJ01000012">
    <property type="protein sequence ID" value="OQV23364.1"/>
    <property type="molecule type" value="Genomic_DNA"/>
</dbReference>
<dbReference type="InterPro" id="IPR000276">
    <property type="entry name" value="GPCR_Rhodpsn"/>
</dbReference>
<evidence type="ECO:0000313" key="11">
    <source>
        <dbReference type="Proteomes" id="UP000192578"/>
    </source>
</evidence>
<protein>
    <recommendedName>
        <fullName evidence="9">G-protein coupled receptors family 1 profile domain-containing protein</fullName>
    </recommendedName>
</protein>
<feature type="transmembrane region" description="Helical" evidence="8">
    <location>
        <begin position="103"/>
        <end position="124"/>
    </location>
</feature>
<dbReference type="PANTHER" id="PTHR45695">
    <property type="entry name" value="LEUCOKININ RECEPTOR-RELATED"/>
    <property type="match status" value="1"/>
</dbReference>
<dbReference type="Gene3D" id="1.20.1070.10">
    <property type="entry name" value="Rhodopsin 7-helix transmembrane proteins"/>
    <property type="match status" value="1"/>
</dbReference>
<feature type="transmembrane region" description="Helical" evidence="8">
    <location>
        <begin position="145"/>
        <end position="170"/>
    </location>
</feature>
<accession>A0A1W0X7H2</accession>
<dbReference type="GO" id="GO:0005886">
    <property type="term" value="C:plasma membrane"/>
    <property type="evidence" value="ECO:0007669"/>
    <property type="project" value="TreeGrafter"/>
</dbReference>